<evidence type="ECO:0000256" key="4">
    <source>
        <dbReference type="ARBA" id="ARBA00023176"/>
    </source>
</evidence>
<feature type="region of interest" description="Disordered" evidence="7">
    <location>
        <begin position="1"/>
        <end position="27"/>
    </location>
</feature>
<gene>
    <name evidence="8" type="ORF">B0A55_07879</name>
</gene>
<dbReference type="OrthoDB" id="5512at2759"/>
<evidence type="ECO:0000256" key="5">
    <source>
        <dbReference type="ARBA" id="ARBA00023329"/>
    </source>
</evidence>
<keyword evidence="5 6" id="KW-0968">Cytoplasmic vesicle</keyword>
<dbReference type="EMBL" id="NAJQ01000320">
    <property type="protein sequence ID" value="TKA72168.1"/>
    <property type="molecule type" value="Genomic_DNA"/>
</dbReference>
<dbReference type="GO" id="GO:0005198">
    <property type="term" value="F:structural molecule activity"/>
    <property type="evidence" value="ECO:0007669"/>
    <property type="project" value="InterPro"/>
</dbReference>
<evidence type="ECO:0000313" key="9">
    <source>
        <dbReference type="Proteomes" id="UP000309340"/>
    </source>
</evidence>
<dbReference type="GO" id="GO:0030130">
    <property type="term" value="C:clathrin coat of trans-Golgi network vesicle"/>
    <property type="evidence" value="ECO:0007669"/>
    <property type="project" value="InterPro"/>
</dbReference>
<protein>
    <recommendedName>
        <fullName evidence="6">Clathrin light chain</fullName>
    </recommendedName>
</protein>
<dbReference type="Proteomes" id="UP000309340">
    <property type="component" value="Unassembled WGS sequence"/>
</dbReference>
<evidence type="ECO:0000256" key="1">
    <source>
        <dbReference type="ARBA" id="ARBA00004180"/>
    </source>
</evidence>
<evidence type="ECO:0000256" key="6">
    <source>
        <dbReference type="RuleBase" id="RU363137"/>
    </source>
</evidence>
<sequence length="56" mass="5856">MADRFPSLDDFDAGQTEPSASPAQSDFLARERAALGDDANLFASSTDNTAPTPAQP</sequence>
<keyword evidence="4 6" id="KW-0168">Coated pit</keyword>
<evidence type="ECO:0000256" key="3">
    <source>
        <dbReference type="ARBA" id="ARBA00023136"/>
    </source>
</evidence>
<keyword evidence="3 6" id="KW-0472">Membrane</keyword>
<dbReference type="STRING" id="329884.A0A4U0X9U8"/>
<dbReference type="GO" id="GO:0030132">
    <property type="term" value="C:clathrin coat of coated pit"/>
    <property type="evidence" value="ECO:0007669"/>
    <property type="project" value="InterPro"/>
</dbReference>
<proteinExistence type="inferred from homology"/>
<dbReference type="AlphaFoldDB" id="A0A4U0X9U8"/>
<dbReference type="GO" id="GO:0016192">
    <property type="term" value="P:vesicle-mediated transport"/>
    <property type="evidence" value="ECO:0007669"/>
    <property type="project" value="InterPro"/>
</dbReference>
<evidence type="ECO:0000256" key="2">
    <source>
        <dbReference type="ARBA" id="ARBA00005263"/>
    </source>
</evidence>
<accession>A0A4U0X9U8</accession>
<comment type="subcellular location">
    <subcellularLocation>
        <location evidence="1 6">Cytoplasmic vesicle membrane</location>
        <topology evidence="1 6">Peripheral membrane protein</topology>
        <orientation evidence="1 6">Cytoplasmic side</orientation>
    </subcellularLocation>
    <subcellularLocation>
        <location evidence="6">Membrane</location>
        <location evidence="6">Coated pit</location>
        <topology evidence="6">Peripheral membrane protein</topology>
        <orientation evidence="6">Cytoplasmic side</orientation>
    </subcellularLocation>
    <text evidence="6">Cytoplasmic face of coated pits and vesicles.</text>
</comment>
<name>A0A4U0X9U8_9PEZI</name>
<organism evidence="8 9">
    <name type="scientific">Friedmanniomyces simplex</name>
    <dbReference type="NCBI Taxonomy" id="329884"/>
    <lineage>
        <taxon>Eukaryota</taxon>
        <taxon>Fungi</taxon>
        <taxon>Dikarya</taxon>
        <taxon>Ascomycota</taxon>
        <taxon>Pezizomycotina</taxon>
        <taxon>Dothideomycetes</taxon>
        <taxon>Dothideomycetidae</taxon>
        <taxon>Mycosphaerellales</taxon>
        <taxon>Teratosphaeriaceae</taxon>
        <taxon>Friedmanniomyces</taxon>
    </lineage>
</organism>
<evidence type="ECO:0000256" key="7">
    <source>
        <dbReference type="SAM" id="MobiDB-lite"/>
    </source>
</evidence>
<evidence type="ECO:0000313" key="8">
    <source>
        <dbReference type="EMBL" id="TKA72168.1"/>
    </source>
</evidence>
<comment type="function">
    <text evidence="6">Clathrin is the major protein of the polyhedral coat of coated pits and vesicles.</text>
</comment>
<keyword evidence="9" id="KW-1185">Reference proteome</keyword>
<reference evidence="8 9" key="1">
    <citation type="submission" date="2017-03" db="EMBL/GenBank/DDBJ databases">
        <title>Genomes of endolithic fungi from Antarctica.</title>
        <authorList>
            <person name="Coleine C."/>
            <person name="Masonjones S."/>
            <person name="Stajich J.E."/>
        </authorList>
    </citation>
    <scope>NUCLEOTIDE SEQUENCE [LARGE SCALE GENOMIC DNA]</scope>
    <source>
        <strain evidence="8 9">CCFEE 5184</strain>
    </source>
</reference>
<comment type="caution">
    <text evidence="8">The sequence shown here is derived from an EMBL/GenBank/DDBJ whole genome shotgun (WGS) entry which is preliminary data.</text>
</comment>
<dbReference type="Pfam" id="PF01086">
    <property type="entry name" value="Clathrin_lg_ch"/>
    <property type="match status" value="1"/>
</dbReference>
<dbReference type="GO" id="GO:0006886">
    <property type="term" value="P:intracellular protein transport"/>
    <property type="evidence" value="ECO:0007669"/>
    <property type="project" value="InterPro"/>
</dbReference>
<dbReference type="InterPro" id="IPR000996">
    <property type="entry name" value="Clathrin_L-chain"/>
</dbReference>
<comment type="similarity">
    <text evidence="2 6">Belongs to the clathrin light chain family.</text>
</comment>